<organism evidence="3 4">
    <name type="scientific">Myxococcus llanfairpwllgwyngyllgogerychwyrndrobwllllantysiliogogogochensis</name>
    <dbReference type="NCBI Taxonomy" id="2590453"/>
    <lineage>
        <taxon>Bacteria</taxon>
        <taxon>Pseudomonadati</taxon>
        <taxon>Myxococcota</taxon>
        <taxon>Myxococcia</taxon>
        <taxon>Myxococcales</taxon>
        <taxon>Cystobacterineae</taxon>
        <taxon>Myxococcaceae</taxon>
        <taxon>Myxococcus</taxon>
    </lineage>
</organism>
<dbReference type="GO" id="GO:0016020">
    <property type="term" value="C:membrane"/>
    <property type="evidence" value="ECO:0007669"/>
    <property type="project" value="TreeGrafter"/>
</dbReference>
<dbReference type="GO" id="GO:0009103">
    <property type="term" value="P:lipopolysaccharide biosynthetic process"/>
    <property type="evidence" value="ECO:0007669"/>
    <property type="project" value="TreeGrafter"/>
</dbReference>
<evidence type="ECO:0000313" key="3">
    <source>
        <dbReference type="EMBL" id="TQF12719.1"/>
    </source>
</evidence>
<keyword evidence="3" id="KW-0012">Acyltransferase</keyword>
<feature type="transmembrane region" description="Helical" evidence="1">
    <location>
        <begin position="218"/>
        <end position="235"/>
    </location>
</feature>
<dbReference type="InterPro" id="IPR002656">
    <property type="entry name" value="Acyl_transf_3_dom"/>
</dbReference>
<proteinExistence type="predicted"/>
<dbReference type="PANTHER" id="PTHR23028:SF53">
    <property type="entry name" value="ACYL_TRANSF_3 DOMAIN-CONTAINING PROTEIN"/>
    <property type="match status" value="1"/>
</dbReference>
<evidence type="ECO:0000256" key="1">
    <source>
        <dbReference type="SAM" id="Phobius"/>
    </source>
</evidence>
<reference evidence="3 4" key="1">
    <citation type="submission" date="2019-06" db="EMBL/GenBank/DDBJ databases">
        <authorList>
            <person name="Livingstone P."/>
            <person name="Whitworth D."/>
        </authorList>
    </citation>
    <scope>NUCLEOTIDE SEQUENCE [LARGE SCALE GENOMIC DNA]</scope>
    <source>
        <strain evidence="3 4">AM401</strain>
    </source>
</reference>
<feature type="transmembrane region" description="Helical" evidence="1">
    <location>
        <begin position="114"/>
        <end position="133"/>
    </location>
</feature>
<feature type="transmembrane region" description="Helical" evidence="1">
    <location>
        <begin position="43"/>
        <end position="65"/>
    </location>
</feature>
<feature type="transmembrane region" description="Helical" evidence="1">
    <location>
        <begin position="173"/>
        <end position="193"/>
    </location>
</feature>
<dbReference type="Proteomes" id="UP000315369">
    <property type="component" value="Unassembled WGS sequence"/>
</dbReference>
<feature type="transmembrane region" description="Helical" evidence="1">
    <location>
        <begin position="145"/>
        <end position="161"/>
    </location>
</feature>
<evidence type="ECO:0000313" key="4">
    <source>
        <dbReference type="Proteomes" id="UP000315369"/>
    </source>
</evidence>
<feature type="transmembrane region" description="Helical" evidence="1">
    <location>
        <begin position="343"/>
        <end position="364"/>
    </location>
</feature>
<name>A0A540WUK2_9BACT</name>
<dbReference type="AlphaFoldDB" id="A0A540WUK2"/>
<dbReference type="GO" id="GO:0016747">
    <property type="term" value="F:acyltransferase activity, transferring groups other than amino-acyl groups"/>
    <property type="evidence" value="ECO:0007669"/>
    <property type="project" value="InterPro"/>
</dbReference>
<dbReference type="InterPro" id="IPR050879">
    <property type="entry name" value="Acyltransferase_3"/>
</dbReference>
<accession>A0A540WUK2</accession>
<feature type="transmembrane region" description="Helical" evidence="1">
    <location>
        <begin position="247"/>
        <end position="265"/>
    </location>
</feature>
<dbReference type="PANTHER" id="PTHR23028">
    <property type="entry name" value="ACETYLTRANSFERASE"/>
    <property type="match status" value="1"/>
</dbReference>
<keyword evidence="4" id="KW-1185">Reference proteome</keyword>
<dbReference type="Pfam" id="PF01757">
    <property type="entry name" value="Acyl_transf_3"/>
    <property type="match status" value="1"/>
</dbReference>
<dbReference type="OrthoDB" id="505919at2"/>
<keyword evidence="1" id="KW-0472">Membrane</keyword>
<keyword evidence="1" id="KW-0812">Transmembrane</keyword>
<feature type="transmembrane region" description="Helical" evidence="1">
    <location>
        <begin position="12"/>
        <end position="31"/>
    </location>
</feature>
<evidence type="ECO:0000259" key="2">
    <source>
        <dbReference type="Pfam" id="PF01757"/>
    </source>
</evidence>
<feature type="transmembrane region" description="Helical" evidence="1">
    <location>
        <begin position="277"/>
        <end position="297"/>
    </location>
</feature>
<keyword evidence="1" id="KW-1133">Transmembrane helix</keyword>
<protein>
    <submittedName>
        <fullName evidence="3">Acyltransferase</fullName>
    </submittedName>
</protein>
<sequence>MSRGGSLDALTGLRFFAALHVVLFHFARPALEPAPEWLRNFVGAGYSAVGVFFVLSGFVLAWNYLDVDGRMETGTRAFLVARVARVYPVYLLTFLLSAPPTVLASVADNGWKLACVKLAVGAVATLALVQAWVPRLTLYWNPPGWSVAVEGFFYALFPRLARWLPTLRPSRLPMLMGAVWVLGLTPPVLYLALRPDGPGALDAHSGGVWLSVVKFTPLARLPEFLFGVLLGWCFVRERAAGGAKGSGGVLASIGAALLVAAGAAGEWIPYPLMHNALLAPASGLLVYGLARGGGWLGWGLSRPLVVHLGAASYALYLLQYPAGEAAMKLERVLSPWVDLNTPLGWLGSVLLLAVPTSVLVHRYVETPLRSRVRKALQPWVDAEGAAGAARTGVSGA</sequence>
<keyword evidence="3" id="KW-0808">Transferase</keyword>
<gene>
    <name evidence="3" type="ORF">FJV41_27530</name>
</gene>
<comment type="caution">
    <text evidence="3">The sequence shown here is derived from an EMBL/GenBank/DDBJ whole genome shotgun (WGS) entry which is preliminary data.</text>
</comment>
<dbReference type="EMBL" id="VIFM01000127">
    <property type="protein sequence ID" value="TQF12719.1"/>
    <property type="molecule type" value="Genomic_DNA"/>
</dbReference>
<dbReference type="RefSeq" id="WP_141645545.1">
    <property type="nucleotide sequence ID" value="NZ_VIFM01000127.1"/>
</dbReference>
<feature type="transmembrane region" description="Helical" evidence="1">
    <location>
        <begin position="304"/>
        <end position="323"/>
    </location>
</feature>
<feature type="transmembrane region" description="Helical" evidence="1">
    <location>
        <begin position="85"/>
        <end position="107"/>
    </location>
</feature>
<feature type="domain" description="Acyltransferase 3" evidence="2">
    <location>
        <begin position="9"/>
        <end position="361"/>
    </location>
</feature>